<evidence type="ECO:0000313" key="3">
    <source>
        <dbReference type="Proteomes" id="UP000304912"/>
    </source>
</evidence>
<name>A0A5B7YBU6_9ALTE</name>
<reference evidence="2 3" key="1">
    <citation type="submission" date="2019-04" db="EMBL/GenBank/DDBJ databases">
        <title>Salinimonas iocasae sp. nov., a halophilic bacterium isolated from the outer tube casing of tubeworms in Okinawa Trough.</title>
        <authorList>
            <person name="Zhang H."/>
            <person name="Wang H."/>
            <person name="Li C."/>
        </authorList>
    </citation>
    <scope>NUCLEOTIDE SEQUENCE [LARGE SCALE GENOMIC DNA]</scope>
    <source>
        <strain evidence="2 3">KX18D6</strain>
    </source>
</reference>
<keyword evidence="3" id="KW-1185">Reference proteome</keyword>
<proteinExistence type="predicted"/>
<dbReference type="AlphaFoldDB" id="A0A5B7YBU6"/>
<feature type="transmembrane region" description="Helical" evidence="1">
    <location>
        <begin position="77"/>
        <end position="98"/>
    </location>
</feature>
<accession>A0A5B7YBU6</accession>
<dbReference type="KEGG" id="salk:FBQ74_06780"/>
<feature type="transmembrane region" description="Helical" evidence="1">
    <location>
        <begin position="110"/>
        <end position="132"/>
    </location>
</feature>
<protein>
    <submittedName>
        <fullName evidence="2">Uncharacterized protein</fullName>
    </submittedName>
</protein>
<dbReference type="OrthoDB" id="6385559at2"/>
<sequence>MADFTQASFRPHGPVSLRPTRDTGWALACVPEHSTAEDTTFHEAFEAYKHLFSAKKAQLAALSDVVSSETALVKKSAIVTAIGLGGAFVLSCICWIIINAAIGVALDRSGLHLALTTLILLAMNGIMIAFFAKMVLDTYRYISIRPVWKALTGHAGVEAPQSDKDR</sequence>
<dbReference type="EMBL" id="CP039852">
    <property type="protein sequence ID" value="QCZ93207.1"/>
    <property type="molecule type" value="Genomic_DNA"/>
</dbReference>
<keyword evidence="1" id="KW-1133">Transmembrane helix</keyword>
<keyword evidence="1" id="KW-0472">Membrane</keyword>
<evidence type="ECO:0000313" key="2">
    <source>
        <dbReference type="EMBL" id="QCZ93207.1"/>
    </source>
</evidence>
<keyword evidence="1" id="KW-0812">Transmembrane</keyword>
<evidence type="ECO:0000256" key="1">
    <source>
        <dbReference type="SAM" id="Phobius"/>
    </source>
</evidence>
<dbReference type="Proteomes" id="UP000304912">
    <property type="component" value="Chromosome"/>
</dbReference>
<organism evidence="2 3">
    <name type="scientific">Salinimonas iocasae</name>
    <dbReference type="NCBI Taxonomy" id="2572577"/>
    <lineage>
        <taxon>Bacteria</taxon>
        <taxon>Pseudomonadati</taxon>
        <taxon>Pseudomonadota</taxon>
        <taxon>Gammaproteobacteria</taxon>
        <taxon>Alteromonadales</taxon>
        <taxon>Alteromonadaceae</taxon>
        <taxon>Alteromonas/Salinimonas group</taxon>
        <taxon>Salinimonas</taxon>
    </lineage>
</organism>
<gene>
    <name evidence="2" type="ORF">FBQ74_06780</name>
</gene>
<dbReference type="RefSeq" id="WP_139755953.1">
    <property type="nucleotide sequence ID" value="NZ_CP039852.1"/>
</dbReference>